<dbReference type="eggNOG" id="COG0776">
    <property type="taxonomic scope" value="Bacteria"/>
</dbReference>
<evidence type="ECO:0000256" key="4">
    <source>
        <dbReference type="ARBA" id="ARBA00023125"/>
    </source>
</evidence>
<dbReference type="SMART" id="SM00411">
    <property type="entry name" value="BHL"/>
    <property type="match status" value="1"/>
</dbReference>
<gene>
    <name evidence="6" type="primary">hup</name>
    <name evidence="6" type="ORF">THS5294_02956</name>
</gene>
<evidence type="ECO:0000313" key="7">
    <source>
        <dbReference type="Proteomes" id="UP000051298"/>
    </source>
</evidence>
<sequence length="96" mass="10090">MATKPMTKTQLVAALAEKMDTDKKSAGAALDAICELITTEVSGGGAVTLPGIGKIACRERPERMVRNPATGEQFKKDADKVVKMTIAKALKDSVNG</sequence>
<protein>
    <submittedName>
        <fullName evidence="6">DNA-binding protein HU</fullName>
    </submittedName>
</protein>
<comment type="function">
    <text evidence="1">Histone-like DNA-binding protein which is capable of wrapping DNA to stabilize it, and thus to prevent its denaturation under extreme environmental conditions.</text>
</comment>
<comment type="similarity">
    <text evidence="2 5">Belongs to the bacterial histone-like protein family.</text>
</comment>
<evidence type="ECO:0000256" key="2">
    <source>
        <dbReference type="ARBA" id="ARBA00010529"/>
    </source>
</evidence>
<accession>A0A0P1F214</accession>
<evidence type="ECO:0000256" key="1">
    <source>
        <dbReference type="ARBA" id="ARBA00003819"/>
    </source>
</evidence>
<keyword evidence="3" id="KW-0226">DNA condensation</keyword>
<dbReference type="CDD" id="cd13831">
    <property type="entry name" value="HU"/>
    <property type="match status" value="1"/>
</dbReference>
<dbReference type="GO" id="GO:0030527">
    <property type="term" value="F:structural constituent of chromatin"/>
    <property type="evidence" value="ECO:0007669"/>
    <property type="project" value="InterPro"/>
</dbReference>
<dbReference type="SUPFAM" id="SSF47729">
    <property type="entry name" value="IHF-like DNA-binding proteins"/>
    <property type="match status" value="1"/>
</dbReference>
<dbReference type="PANTHER" id="PTHR33175:SF12">
    <property type="entry name" value="DNA-BINDING PROTEIN HU-ALPHA"/>
    <property type="match status" value="1"/>
</dbReference>
<name>A0A0P1F214_9RHOB</name>
<dbReference type="InterPro" id="IPR010992">
    <property type="entry name" value="IHF-like_DNA-bd_dom_sf"/>
</dbReference>
<evidence type="ECO:0000256" key="3">
    <source>
        <dbReference type="ARBA" id="ARBA00023067"/>
    </source>
</evidence>
<proteinExistence type="inferred from homology"/>
<dbReference type="STRING" id="266809.PM03_00185"/>
<dbReference type="EMBL" id="CYRX01000033">
    <property type="protein sequence ID" value="CUH61644.1"/>
    <property type="molecule type" value="Genomic_DNA"/>
</dbReference>
<dbReference type="Pfam" id="PF00216">
    <property type="entry name" value="Bac_DNA_binding"/>
    <property type="match status" value="1"/>
</dbReference>
<dbReference type="InterPro" id="IPR000119">
    <property type="entry name" value="Hist_DNA-bd"/>
</dbReference>
<dbReference type="GO" id="GO:0003677">
    <property type="term" value="F:DNA binding"/>
    <property type="evidence" value="ECO:0007669"/>
    <property type="project" value="UniProtKB-KW"/>
</dbReference>
<dbReference type="GO" id="GO:0030261">
    <property type="term" value="P:chromosome condensation"/>
    <property type="evidence" value="ECO:0007669"/>
    <property type="project" value="UniProtKB-KW"/>
</dbReference>
<dbReference type="RefSeq" id="WP_038004049.1">
    <property type="nucleotide sequence ID" value="NZ_CP107618.1"/>
</dbReference>
<dbReference type="GO" id="GO:0005829">
    <property type="term" value="C:cytosol"/>
    <property type="evidence" value="ECO:0007669"/>
    <property type="project" value="TreeGrafter"/>
</dbReference>
<dbReference type="AlphaFoldDB" id="A0A0P1F214"/>
<evidence type="ECO:0000313" key="6">
    <source>
        <dbReference type="EMBL" id="CUH61644.1"/>
    </source>
</evidence>
<reference evidence="6 7" key="1">
    <citation type="submission" date="2015-09" db="EMBL/GenBank/DDBJ databases">
        <authorList>
            <consortium name="Swine Surveillance"/>
        </authorList>
    </citation>
    <scope>NUCLEOTIDE SEQUENCE [LARGE SCALE GENOMIC DNA]</scope>
    <source>
        <strain evidence="6 7">CECT 5294</strain>
    </source>
</reference>
<dbReference type="Gene3D" id="4.10.520.10">
    <property type="entry name" value="IHF-like DNA-binding proteins"/>
    <property type="match status" value="1"/>
</dbReference>
<organism evidence="6 7">
    <name type="scientific">Thalassobacter stenotrophicus</name>
    <dbReference type="NCBI Taxonomy" id="266809"/>
    <lineage>
        <taxon>Bacteria</taxon>
        <taxon>Pseudomonadati</taxon>
        <taxon>Pseudomonadota</taxon>
        <taxon>Alphaproteobacteria</taxon>
        <taxon>Rhodobacterales</taxon>
        <taxon>Roseobacteraceae</taxon>
        <taxon>Thalassobacter</taxon>
    </lineage>
</organism>
<keyword evidence="4 6" id="KW-0238">DNA-binding</keyword>
<dbReference type="PRINTS" id="PR01727">
    <property type="entry name" value="DNABINDINGHU"/>
</dbReference>
<dbReference type="PANTHER" id="PTHR33175">
    <property type="entry name" value="DNA-BINDING PROTEIN HU"/>
    <property type="match status" value="1"/>
</dbReference>
<evidence type="ECO:0000256" key="5">
    <source>
        <dbReference type="RuleBase" id="RU003939"/>
    </source>
</evidence>
<dbReference type="Proteomes" id="UP000051298">
    <property type="component" value="Unassembled WGS sequence"/>
</dbReference>